<dbReference type="GO" id="GO:0003700">
    <property type="term" value="F:DNA-binding transcription factor activity"/>
    <property type="evidence" value="ECO:0007669"/>
    <property type="project" value="TreeGrafter"/>
</dbReference>
<dbReference type="SUPFAM" id="SSF46689">
    <property type="entry name" value="Homeodomain-like"/>
    <property type="match status" value="1"/>
</dbReference>
<sequence>MTSSTSRAPVAAEGTRARLIDAALDLFTHCGFAGTSLQMIADQLHVTKAAVYHHFKTRDEILAAVIRPAVEDVKNLIAEASAQRTPTARAERMLTGWVDLALRHRALIGLLQTDPAVKPHLKEEQNASILLDQPRDLLASHLSGPGRQVCAQVALLGIVGAASTPELRELDDETLRDLLLDVGRKILGLRRPRSS</sequence>
<gene>
    <name evidence="6" type="ORF">BDK92_4942</name>
</gene>
<keyword evidence="2 4" id="KW-0238">DNA-binding</keyword>
<name>A0A495JQD1_9ACTN</name>
<keyword evidence="3" id="KW-0804">Transcription</keyword>
<organism evidence="6 7">
    <name type="scientific">Micromonospora pisi</name>
    <dbReference type="NCBI Taxonomy" id="589240"/>
    <lineage>
        <taxon>Bacteria</taxon>
        <taxon>Bacillati</taxon>
        <taxon>Actinomycetota</taxon>
        <taxon>Actinomycetes</taxon>
        <taxon>Micromonosporales</taxon>
        <taxon>Micromonosporaceae</taxon>
        <taxon>Micromonospora</taxon>
    </lineage>
</organism>
<dbReference type="RefSeq" id="WP_170208673.1">
    <property type="nucleotide sequence ID" value="NZ_RBKT01000001.1"/>
</dbReference>
<dbReference type="PANTHER" id="PTHR30055">
    <property type="entry name" value="HTH-TYPE TRANSCRIPTIONAL REGULATOR RUTR"/>
    <property type="match status" value="1"/>
</dbReference>
<comment type="caution">
    <text evidence="6">The sequence shown here is derived from an EMBL/GenBank/DDBJ whole genome shotgun (WGS) entry which is preliminary data.</text>
</comment>
<dbReference type="AlphaFoldDB" id="A0A495JQD1"/>
<dbReference type="Proteomes" id="UP000277671">
    <property type="component" value="Unassembled WGS sequence"/>
</dbReference>
<dbReference type="PRINTS" id="PR00455">
    <property type="entry name" value="HTHTETR"/>
</dbReference>
<feature type="domain" description="HTH tetR-type" evidence="5">
    <location>
        <begin position="13"/>
        <end position="73"/>
    </location>
</feature>
<dbReference type="Gene3D" id="1.10.357.10">
    <property type="entry name" value="Tetracycline Repressor, domain 2"/>
    <property type="match status" value="1"/>
</dbReference>
<evidence type="ECO:0000259" key="5">
    <source>
        <dbReference type="PROSITE" id="PS50977"/>
    </source>
</evidence>
<proteinExistence type="predicted"/>
<evidence type="ECO:0000256" key="3">
    <source>
        <dbReference type="ARBA" id="ARBA00023163"/>
    </source>
</evidence>
<dbReference type="InterPro" id="IPR050109">
    <property type="entry name" value="HTH-type_TetR-like_transc_reg"/>
</dbReference>
<dbReference type="Pfam" id="PF00440">
    <property type="entry name" value="TetR_N"/>
    <property type="match status" value="1"/>
</dbReference>
<protein>
    <submittedName>
        <fullName evidence="6">TetR family transcriptional regulator</fullName>
    </submittedName>
</protein>
<evidence type="ECO:0000256" key="4">
    <source>
        <dbReference type="PROSITE-ProRule" id="PRU00335"/>
    </source>
</evidence>
<evidence type="ECO:0000256" key="1">
    <source>
        <dbReference type="ARBA" id="ARBA00023015"/>
    </source>
</evidence>
<reference evidence="6 7" key="1">
    <citation type="submission" date="2018-10" db="EMBL/GenBank/DDBJ databases">
        <title>Sequencing the genomes of 1000 actinobacteria strains.</title>
        <authorList>
            <person name="Klenk H.-P."/>
        </authorList>
    </citation>
    <scope>NUCLEOTIDE SEQUENCE [LARGE SCALE GENOMIC DNA]</scope>
    <source>
        <strain evidence="6 7">DSM 45175</strain>
    </source>
</reference>
<dbReference type="InterPro" id="IPR001647">
    <property type="entry name" value="HTH_TetR"/>
</dbReference>
<accession>A0A495JQD1</accession>
<feature type="DNA-binding region" description="H-T-H motif" evidence="4">
    <location>
        <begin position="36"/>
        <end position="55"/>
    </location>
</feature>
<keyword evidence="1" id="KW-0805">Transcription regulation</keyword>
<dbReference type="EMBL" id="RBKT01000001">
    <property type="protein sequence ID" value="RKR90564.1"/>
    <property type="molecule type" value="Genomic_DNA"/>
</dbReference>
<dbReference type="GO" id="GO:0000976">
    <property type="term" value="F:transcription cis-regulatory region binding"/>
    <property type="evidence" value="ECO:0007669"/>
    <property type="project" value="TreeGrafter"/>
</dbReference>
<evidence type="ECO:0000313" key="6">
    <source>
        <dbReference type="EMBL" id="RKR90564.1"/>
    </source>
</evidence>
<dbReference type="PANTHER" id="PTHR30055:SF234">
    <property type="entry name" value="HTH-TYPE TRANSCRIPTIONAL REGULATOR BETI"/>
    <property type="match status" value="1"/>
</dbReference>
<evidence type="ECO:0000256" key="2">
    <source>
        <dbReference type="ARBA" id="ARBA00023125"/>
    </source>
</evidence>
<dbReference type="PROSITE" id="PS50977">
    <property type="entry name" value="HTH_TETR_2"/>
    <property type="match status" value="1"/>
</dbReference>
<dbReference type="InterPro" id="IPR009057">
    <property type="entry name" value="Homeodomain-like_sf"/>
</dbReference>
<keyword evidence="7" id="KW-1185">Reference proteome</keyword>
<evidence type="ECO:0000313" key="7">
    <source>
        <dbReference type="Proteomes" id="UP000277671"/>
    </source>
</evidence>